<dbReference type="SUPFAM" id="SSF55804">
    <property type="entry name" value="Phoshotransferase/anion transport protein"/>
    <property type="match status" value="1"/>
</dbReference>
<evidence type="ECO:0000256" key="6">
    <source>
        <dbReference type="ARBA" id="ARBA00022777"/>
    </source>
</evidence>
<dbReference type="GO" id="GO:0016301">
    <property type="term" value="F:kinase activity"/>
    <property type="evidence" value="ECO:0007669"/>
    <property type="project" value="UniProtKB-KW"/>
</dbReference>
<comment type="subcellular location">
    <subcellularLocation>
        <location evidence="1">Cytoplasm</location>
    </subcellularLocation>
</comment>
<dbReference type="OrthoDB" id="1634238at2"/>
<evidence type="ECO:0000256" key="5">
    <source>
        <dbReference type="ARBA" id="ARBA00022683"/>
    </source>
</evidence>
<dbReference type="GO" id="GO:0009401">
    <property type="term" value="P:phosphoenolpyruvate-dependent sugar phosphotransferase system"/>
    <property type="evidence" value="ECO:0007669"/>
    <property type="project" value="UniProtKB-KW"/>
</dbReference>
<feature type="domain" description="PTS EIIA type-2" evidence="7">
    <location>
        <begin position="6"/>
        <end position="148"/>
    </location>
</feature>
<dbReference type="PROSITE" id="PS00372">
    <property type="entry name" value="PTS_EIIA_TYPE_2_HIS"/>
    <property type="match status" value="1"/>
</dbReference>
<evidence type="ECO:0000256" key="4">
    <source>
        <dbReference type="ARBA" id="ARBA00022679"/>
    </source>
</evidence>
<reference evidence="8 9" key="1">
    <citation type="submission" date="2016-09" db="EMBL/GenBank/DDBJ databases">
        <authorList>
            <person name="Capua I."/>
            <person name="De Benedictis P."/>
            <person name="Joannis T."/>
            <person name="Lombin L.H."/>
            <person name="Cattoli G."/>
        </authorList>
    </citation>
    <scope>NUCLEOTIDE SEQUENCE [LARGE SCALE GENOMIC DNA]</scope>
    <source>
        <strain evidence="8 9">GB001</strain>
    </source>
</reference>
<dbReference type="CDD" id="cd00211">
    <property type="entry name" value="PTS_IIA_fru"/>
    <property type="match status" value="1"/>
</dbReference>
<dbReference type="PROSITE" id="PS51094">
    <property type="entry name" value="PTS_EIIA_TYPE_2"/>
    <property type="match status" value="1"/>
</dbReference>
<dbReference type="PANTHER" id="PTHR36203:SF4">
    <property type="entry name" value="MANNITOL-SPECIFIC CRYPTIC PHOSPHOTRANSFERASE ENZYME IIA COMPONENT"/>
    <property type="match status" value="1"/>
</dbReference>
<dbReference type="EMBL" id="FMIQ01000067">
    <property type="protein sequence ID" value="SCM54152.1"/>
    <property type="molecule type" value="Genomic_DNA"/>
</dbReference>
<name>A0A1C6Z4I9_HAFAL</name>
<dbReference type="InterPro" id="IPR002178">
    <property type="entry name" value="PTS_EIIA_type-2_dom"/>
</dbReference>
<dbReference type="InterPro" id="IPR016152">
    <property type="entry name" value="PTrfase/Anion_transptr"/>
</dbReference>
<accession>A0A1C6Z4I9</accession>
<sequence>MSGLISFFPENAFHVVDSVDDWRHAIDIVTAPLTASHRIEARYCTAIKTATQELGPYYVLGAGVAMPHARPEEGVIDTALSMVLVRGGVDFGTGTEKVTILICLAAKDADSHIYAIQALCEILSDGEVINEINNACDALALQEIIKRY</sequence>
<evidence type="ECO:0000313" key="9">
    <source>
        <dbReference type="Proteomes" id="UP000094844"/>
    </source>
</evidence>
<dbReference type="InterPro" id="IPR051351">
    <property type="entry name" value="Ascorbate-PTS_EIIA_comp"/>
</dbReference>
<dbReference type="Pfam" id="PF00359">
    <property type="entry name" value="PTS_EIIA_2"/>
    <property type="match status" value="1"/>
</dbReference>
<dbReference type="RefSeq" id="WP_072309872.1">
    <property type="nucleotide sequence ID" value="NZ_FMIQ01000067.1"/>
</dbReference>
<keyword evidence="6" id="KW-0418">Kinase</keyword>
<protein>
    <submittedName>
        <fullName evidence="8">PTS system, mannitol-specific IIA component/PTS system, ascorbate-specific IIA component</fullName>
        <ecNumber evidence="8">2.7.1.191</ecNumber>
    </submittedName>
</protein>
<keyword evidence="4 8" id="KW-0808">Transferase</keyword>
<evidence type="ECO:0000313" key="8">
    <source>
        <dbReference type="EMBL" id="SCM54152.1"/>
    </source>
</evidence>
<evidence type="ECO:0000256" key="2">
    <source>
        <dbReference type="ARBA" id="ARBA00022448"/>
    </source>
</evidence>
<evidence type="ECO:0000256" key="1">
    <source>
        <dbReference type="ARBA" id="ARBA00004496"/>
    </source>
</evidence>
<evidence type="ECO:0000256" key="3">
    <source>
        <dbReference type="ARBA" id="ARBA00022490"/>
    </source>
</evidence>
<keyword evidence="3" id="KW-0963">Cytoplasm</keyword>
<gene>
    <name evidence="8" type="ORF">BN1044_03651</name>
</gene>
<keyword evidence="5" id="KW-0598">Phosphotransferase system</keyword>
<dbReference type="PANTHER" id="PTHR36203">
    <property type="entry name" value="ASCORBATE-SPECIFIC PTS SYSTEM EIIA COMPONENT"/>
    <property type="match status" value="1"/>
</dbReference>
<evidence type="ECO:0000259" key="7">
    <source>
        <dbReference type="PROSITE" id="PS51094"/>
    </source>
</evidence>
<keyword evidence="2" id="KW-0813">Transport</keyword>
<dbReference type="EC" id="2.7.1.191" evidence="8"/>
<dbReference type="Gene3D" id="3.40.930.10">
    <property type="entry name" value="Mannitol-specific EII, Chain A"/>
    <property type="match status" value="1"/>
</dbReference>
<proteinExistence type="predicted"/>
<dbReference type="Proteomes" id="UP000094844">
    <property type="component" value="Unassembled WGS sequence"/>
</dbReference>
<dbReference type="AlphaFoldDB" id="A0A1C6Z4I9"/>
<dbReference type="GO" id="GO:0005737">
    <property type="term" value="C:cytoplasm"/>
    <property type="evidence" value="ECO:0007669"/>
    <property type="project" value="UniProtKB-SubCell"/>
</dbReference>
<organism evidence="8 9">
    <name type="scientific">Hafnia alvei</name>
    <dbReference type="NCBI Taxonomy" id="569"/>
    <lineage>
        <taxon>Bacteria</taxon>
        <taxon>Pseudomonadati</taxon>
        <taxon>Pseudomonadota</taxon>
        <taxon>Gammaproteobacteria</taxon>
        <taxon>Enterobacterales</taxon>
        <taxon>Hafniaceae</taxon>
        <taxon>Hafnia</taxon>
    </lineage>
</organism>